<dbReference type="PANTHER" id="PTHR34310">
    <property type="entry name" value="DUF427 DOMAIN PROTEIN (AFU_ORTHOLOGUE AFUA_3G02220)"/>
    <property type="match status" value="1"/>
</dbReference>
<dbReference type="Gene3D" id="2.170.150.40">
    <property type="entry name" value="Domain of unknown function (DUF427)"/>
    <property type="match status" value="1"/>
</dbReference>
<feature type="compositionally biased region" description="Polar residues" evidence="1">
    <location>
        <begin position="1"/>
        <end position="10"/>
    </location>
</feature>
<sequence length="134" mass="15085">MTMTPPNASTARPIRQPGPDHPITIVRNPRHVVVKAGGRTIADTRHALILKEASYPEVLYIPRADADMTWLVRTDHATYCPYKGDCAYYSIPSADERGTNAVWTYEEPYDAVAVIKEHLAFYPDRIDSIDLLDD</sequence>
<gene>
    <name evidence="3" type="ORF">GCM10007901_09900</name>
</gene>
<organism evidence="3 4">
    <name type="scientific">Dyella acidisoli</name>
    <dbReference type="NCBI Taxonomy" id="1867834"/>
    <lineage>
        <taxon>Bacteria</taxon>
        <taxon>Pseudomonadati</taxon>
        <taxon>Pseudomonadota</taxon>
        <taxon>Gammaproteobacteria</taxon>
        <taxon>Lysobacterales</taxon>
        <taxon>Rhodanobacteraceae</taxon>
        <taxon>Dyella</taxon>
    </lineage>
</organism>
<keyword evidence="4" id="KW-1185">Reference proteome</keyword>
<dbReference type="InterPro" id="IPR038694">
    <property type="entry name" value="DUF427_sf"/>
</dbReference>
<proteinExistence type="predicted"/>
<reference evidence="4" key="1">
    <citation type="journal article" date="2019" name="Int. J. Syst. Evol. Microbiol.">
        <title>The Global Catalogue of Microorganisms (GCM) 10K type strain sequencing project: providing services to taxonomists for standard genome sequencing and annotation.</title>
        <authorList>
            <consortium name="The Broad Institute Genomics Platform"/>
            <consortium name="The Broad Institute Genome Sequencing Center for Infectious Disease"/>
            <person name="Wu L."/>
            <person name="Ma J."/>
        </authorList>
    </citation>
    <scope>NUCLEOTIDE SEQUENCE [LARGE SCALE GENOMIC DNA]</scope>
    <source>
        <strain evidence="4">NBRC 111980</strain>
    </source>
</reference>
<evidence type="ECO:0000256" key="1">
    <source>
        <dbReference type="SAM" id="MobiDB-lite"/>
    </source>
</evidence>
<evidence type="ECO:0000313" key="3">
    <source>
        <dbReference type="EMBL" id="GLQ92039.1"/>
    </source>
</evidence>
<comment type="caution">
    <text evidence="3">The sequence shown here is derived from an EMBL/GenBank/DDBJ whole genome shotgun (WGS) entry which is preliminary data.</text>
</comment>
<dbReference type="InterPro" id="IPR007361">
    <property type="entry name" value="DUF427"/>
</dbReference>
<dbReference type="EMBL" id="BSOB01000010">
    <property type="protein sequence ID" value="GLQ92039.1"/>
    <property type="molecule type" value="Genomic_DNA"/>
</dbReference>
<dbReference type="Proteomes" id="UP001156670">
    <property type="component" value="Unassembled WGS sequence"/>
</dbReference>
<evidence type="ECO:0000259" key="2">
    <source>
        <dbReference type="Pfam" id="PF04248"/>
    </source>
</evidence>
<accession>A0ABQ5XK09</accession>
<dbReference type="PANTHER" id="PTHR34310:SF9">
    <property type="entry name" value="BLR5716 PROTEIN"/>
    <property type="match status" value="1"/>
</dbReference>
<feature type="domain" description="DUF427" evidence="2">
    <location>
        <begin position="32"/>
        <end position="124"/>
    </location>
</feature>
<dbReference type="Pfam" id="PF04248">
    <property type="entry name" value="NTP_transf_9"/>
    <property type="match status" value="1"/>
</dbReference>
<protein>
    <recommendedName>
        <fullName evidence="2">DUF427 domain-containing protein</fullName>
    </recommendedName>
</protein>
<name>A0ABQ5XK09_9GAMM</name>
<evidence type="ECO:0000313" key="4">
    <source>
        <dbReference type="Proteomes" id="UP001156670"/>
    </source>
</evidence>
<feature type="region of interest" description="Disordered" evidence="1">
    <location>
        <begin position="1"/>
        <end position="22"/>
    </location>
</feature>